<keyword evidence="4 6" id="KW-1133">Transmembrane helix</keyword>
<dbReference type="Pfam" id="PF03631">
    <property type="entry name" value="Virul_fac_BrkB"/>
    <property type="match status" value="1"/>
</dbReference>
<comment type="caution">
    <text evidence="7">The sequence shown here is derived from an EMBL/GenBank/DDBJ whole genome shotgun (WGS) entry which is preliminary data.</text>
</comment>
<keyword evidence="5 6" id="KW-0472">Membrane</keyword>
<evidence type="ECO:0000256" key="3">
    <source>
        <dbReference type="ARBA" id="ARBA00022692"/>
    </source>
</evidence>
<feature type="transmembrane region" description="Helical" evidence="6">
    <location>
        <begin position="229"/>
        <end position="250"/>
    </location>
</feature>
<feature type="transmembrane region" description="Helical" evidence="6">
    <location>
        <begin position="54"/>
        <end position="77"/>
    </location>
</feature>
<evidence type="ECO:0000313" key="8">
    <source>
        <dbReference type="Proteomes" id="UP001602013"/>
    </source>
</evidence>
<dbReference type="RefSeq" id="WP_387408276.1">
    <property type="nucleotide sequence ID" value="NZ_JBIASD010000001.1"/>
</dbReference>
<feature type="transmembrane region" description="Helical" evidence="6">
    <location>
        <begin position="114"/>
        <end position="135"/>
    </location>
</feature>
<sequence length="311" mass="33152">MFGRITRFVERVRAGGRRLMERERVHFPWFDHLVRTAHRYEVQSGSRLAGSLTYFAFLSFFPLVALAFALLGFVLAARPDARTALTDAINHQLPGLADRLEISRIADARAGAGVFGLVGLLYAGLGAVDALRFALREIWMSREPPLAFLRAKLRDLVALLLTGVTLLVSAAIGAFAVGATSTVAGWLGLGGSEPVGVAVWLAGFLAGLVADLVLFLIIFAWLARAPQPFRVVLGGALLGAFVFGVLKQLATLILSHTLTNPVYGTFAVVVGMLVWINLSARVVLYAAAWTATSGMGPPPEPTPVPSPALPA</sequence>
<evidence type="ECO:0000256" key="4">
    <source>
        <dbReference type="ARBA" id="ARBA00022989"/>
    </source>
</evidence>
<dbReference type="Proteomes" id="UP001602013">
    <property type="component" value="Unassembled WGS sequence"/>
</dbReference>
<comment type="subcellular location">
    <subcellularLocation>
        <location evidence="1">Cell membrane</location>
        <topology evidence="1">Multi-pass membrane protein</topology>
    </subcellularLocation>
</comment>
<reference evidence="7 8" key="1">
    <citation type="submission" date="2024-10" db="EMBL/GenBank/DDBJ databases">
        <title>The Natural Products Discovery Center: Release of the First 8490 Sequenced Strains for Exploring Actinobacteria Biosynthetic Diversity.</title>
        <authorList>
            <person name="Kalkreuter E."/>
            <person name="Kautsar S.A."/>
            <person name="Yang D."/>
            <person name="Bader C.D."/>
            <person name="Teijaro C.N."/>
            <person name="Fluegel L."/>
            <person name="Davis C.M."/>
            <person name="Simpson J.R."/>
            <person name="Lauterbach L."/>
            <person name="Steele A.D."/>
            <person name="Gui C."/>
            <person name="Meng S."/>
            <person name="Li G."/>
            <person name="Viehrig K."/>
            <person name="Ye F."/>
            <person name="Su P."/>
            <person name="Kiefer A.F."/>
            <person name="Nichols A."/>
            <person name="Cepeda A.J."/>
            <person name="Yan W."/>
            <person name="Fan B."/>
            <person name="Jiang Y."/>
            <person name="Adhikari A."/>
            <person name="Zheng C.-J."/>
            <person name="Schuster L."/>
            <person name="Cowan T.M."/>
            <person name="Smanski M.J."/>
            <person name="Chevrette M.G."/>
            <person name="De Carvalho L.P.S."/>
            <person name="Shen B."/>
        </authorList>
    </citation>
    <scope>NUCLEOTIDE SEQUENCE [LARGE SCALE GENOMIC DNA]</scope>
    <source>
        <strain evidence="7 8">NPDC002173</strain>
    </source>
</reference>
<keyword evidence="2" id="KW-1003">Cell membrane</keyword>
<evidence type="ECO:0000256" key="6">
    <source>
        <dbReference type="SAM" id="Phobius"/>
    </source>
</evidence>
<dbReference type="PANTHER" id="PTHR30213:SF1">
    <property type="entry name" value="INNER MEMBRANE PROTEIN YHJD"/>
    <property type="match status" value="1"/>
</dbReference>
<keyword evidence="3 6" id="KW-0812">Transmembrane</keyword>
<feature type="transmembrane region" description="Helical" evidence="6">
    <location>
        <begin position="156"/>
        <end position="177"/>
    </location>
</feature>
<organism evidence="7 8">
    <name type="scientific">Microtetraspora malaysiensis</name>
    <dbReference type="NCBI Taxonomy" id="161358"/>
    <lineage>
        <taxon>Bacteria</taxon>
        <taxon>Bacillati</taxon>
        <taxon>Actinomycetota</taxon>
        <taxon>Actinomycetes</taxon>
        <taxon>Streptosporangiales</taxon>
        <taxon>Streptosporangiaceae</taxon>
        <taxon>Microtetraspora</taxon>
    </lineage>
</organism>
<evidence type="ECO:0000256" key="5">
    <source>
        <dbReference type="ARBA" id="ARBA00023136"/>
    </source>
</evidence>
<accession>A0ABW6SGU8</accession>
<protein>
    <submittedName>
        <fullName evidence="7">YihY/virulence factor BrkB family protein</fullName>
    </submittedName>
</protein>
<name>A0ABW6SGU8_9ACTN</name>
<evidence type="ECO:0000256" key="2">
    <source>
        <dbReference type="ARBA" id="ARBA00022475"/>
    </source>
</evidence>
<dbReference type="PANTHER" id="PTHR30213">
    <property type="entry name" value="INNER MEMBRANE PROTEIN YHJD"/>
    <property type="match status" value="1"/>
</dbReference>
<evidence type="ECO:0000313" key="7">
    <source>
        <dbReference type="EMBL" id="MFF3664222.1"/>
    </source>
</evidence>
<proteinExistence type="predicted"/>
<feature type="transmembrane region" description="Helical" evidence="6">
    <location>
        <begin position="262"/>
        <end position="287"/>
    </location>
</feature>
<evidence type="ECO:0000256" key="1">
    <source>
        <dbReference type="ARBA" id="ARBA00004651"/>
    </source>
</evidence>
<dbReference type="PIRSF" id="PIRSF035875">
    <property type="entry name" value="RNase_BN"/>
    <property type="match status" value="1"/>
</dbReference>
<feature type="transmembrane region" description="Helical" evidence="6">
    <location>
        <begin position="197"/>
        <end position="222"/>
    </location>
</feature>
<dbReference type="EMBL" id="JBIASD010000001">
    <property type="protein sequence ID" value="MFF3664222.1"/>
    <property type="molecule type" value="Genomic_DNA"/>
</dbReference>
<dbReference type="InterPro" id="IPR017039">
    <property type="entry name" value="Virul_fac_BrkB"/>
</dbReference>
<gene>
    <name evidence="7" type="ORF">ACFYXI_01415</name>
</gene>
<keyword evidence="8" id="KW-1185">Reference proteome</keyword>